<dbReference type="RefSeq" id="WP_252618919.1">
    <property type="nucleotide sequence ID" value="NZ_CP099490.1"/>
</dbReference>
<evidence type="ECO:0008006" key="3">
    <source>
        <dbReference type="Google" id="ProtNLM"/>
    </source>
</evidence>
<accession>A0ABY4YDQ5</accession>
<reference evidence="1" key="1">
    <citation type="submission" date="2022-06" db="EMBL/GenBank/DDBJ databases">
        <title>Ornithinimicrobium JY.X270.</title>
        <authorList>
            <person name="Huang Y."/>
        </authorList>
    </citation>
    <scope>NUCLEOTIDE SEQUENCE</scope>
    <source>
        <strain evidence="1">JY.X270</strain>
    </source>
</reference>
<evidence type="ECO:0000313" key="2">
    <source>
        <dbReference type="Proteomes" id="UP001056535"/>
    </source>
</evidence>
<organism evidence="1 2">
    <name type="scientific">Ornithinimicrobium cryptoxanthini</name>
    <dbReference type="NCBI Taxonomy" id="2934161"/>
    <lineage>
        <taxon>Bacteria</taxon>
        <taxon>Bacillati</taxon>
        <taxon>Actinomycetota</taxon>
        <taxon>Actinomycetes</taxon>
        <taxon>Micrococcales</taxon>
        <taxon>Ornithinimicrobiaceae</taxon>
        <taxon>Ornithinimicrobium</taxon>
    </lineage>
</organism>
<proteinExistence type="predicted"/>
<gene>
    <name evidence="1" type="ORF">NF557_09275</name>
</gene>
<dbReference type="Proteomes" id="UP001056535">
    <property type="component" value="Chromosome"/>
</dbReference>
<protein>
    <recommendedName>
        <fullName evidence="3">PD-(D/E)XK nuclease superfamily protein</fullName>
    </recommendedName>
</protein>
<sequence length="696" mass="73925">MSDNAGGSLIEAVLAMAQASAGKPFPHTAVADLGGWARLATEAATLAGTPVLPIVSNLAARDAELGDADTAAALEAIAEAILATDQPTLLKDSLDPLLASAVATQVTGDKLAAGLEPLASAFLTRQNRDAVPDLLSADALEALTRLVAAGHGSHFALLAFLEKFKKPTVAPMARAVIRSVSTAVDIWPAADQLVGVVRVVGGLDPVGGADTSLAADVESDAAWVLAMAALVASLRASTLTDMGPHLEEAARYFEVAETAYERPDARPMLAIINALRELVAGILASDPMAAMVGEPLSADMLGGIQDQVHRFSVASSGLDHWFGDSKVSTLRAWAHFAADLDEMRNQLGKDGFYQTEVVINGLLNVYLSSRAFRVGSRDADIAGVQDLIQPVIEGGFASNSSHLCNLEEYTAQLTDAATKSEDEDLHERLDAARDILKAARRVATGGEMPGKADGGAPSAPLPPLIGTLVPPGSPDAELIEHITPATLAAIEERLDHVAAARRHLNLVHAELFDDLRKQLASSPDYKDDVIPVLDEILVLIINFVASRTGGQSNHYKYLFDPATNENAIQEDLYNYLVGNLGDRAEYEVSHVGGGRVDIRLKFDKFALHIEMKVDSTHIPMEDRTAYLKQAATYQGNDIRIGFLVALRHKAFDPTGPPPHSKALITHTAFPIDGDPVPRHMVLVAIPGSRTIPSQSR</sequence>
<dbReference type="EMBL" id="CP099490">
    <property type="protein sequence ID" value="USQ74859.1"/>
    <property type="molecule type" value="Genomic_DNA"/>
</dbReference>
<keyword evidence="2" id="KW-1185">Reference proteome</keyword>
<name>A0ABY4YDQ5_9MICO</name>
<evidence type="ECO:0000313" key="1">
    <source>
        <dbReference type="EMBL" id="USQ74859.1"/>
    </source>
</evidence>